<protein>
    <recommendedName>
        <fullName evidence="2">Ribosome-binding factor A</fullName>
    </recommendedName>
</protein>
<name>A0A1G1YFN8_9BACT</name>
<dbReference type="Pfam" id="PF02033">
    <property type="entry name" value="RBFA"/>
    <property type="match status" value="1"/>
</dbReference>
<gene>
    <name evidence="2" type="primary">rbfA</name>
    <name evidence="3" type="ORF">A3J59_05090</name>
</gene>
<dbReference type="SUPFAM" id="SSF89919">
    <property type="entry name" value="Ribosome-binding factor A, RbfA"/>
    <property type="match status" value="1"/>
</dbReference>
<dbReference type="NCBIfam" id="TIGR00082">
    <property type="entry name" value="rbfA"/>
    <property type="match status" value="1"/>
</dbReference>
<comment type="subcellular location">
    <subcellularLocation>
        <location evidence="2">Cytoplasm</location>
    </subcellularLocation>
</comment>
<dbReference type="EMBL" id="MHIL01000029">
    <property type="protein sequence ID" value="OGY50550.1"/>
    <property type="molecule type" value="Genomic_DNA"/>
</dbReference>
<dbReference type="HAMAP" id="MF_00003">
    <property type="entry name" value="RbfA"/>
    <property type="match status" value="1"/>
</dbReference>
<evidence type="ECO:0000256" key="1">
    <source>
        <dbReference type="ARBA" id="ARBA00022517"/>
    </source>
</evidence>
<proteinExistence type="inferred from homology"/>
<comment type="function">
    <text evidence="2">One of several proteins that assist in the late maturation steps of the functional core of the 30S ribosomal subunit. Associates with free 30S ribosomal subunits (but not with 30S subunits that are part of 70S ribosomes or polysomes). Required for efficient processing of 16S rRNA. May interact with the 5'-terminal helix region of 16S rRNA.</text>
</comment>
<evidence type="ECO:0000313" key="3">
    <source>
        <dbReference type="EMBL" id="OGY50550.1"/>
    </source>
</evidence>
<dbReference type="PANTHER" id="PTHR33515">
    <property type="entry name" value="RIBOSOME-BINDING FACTOR A, CHLOROPLASTIC-RELATED"/>
    <property type="match status" value="1"/>
</dbReference>
<reference evidence="3 4" key="1">
    <citation type="journal article" date="2016" name="Nat. Commun.">
        <title>Thousands of microbial genomes shed light on interconnected biogeochemical processes in an aquifer system.</title>
        <authorList>
            <person name="Anantharaman K."/>
            <person name="Brown C.T."/>
            <person name="Hug L.A."/>
            <person name="Sharon I."/>
            <person name="Castelle C.J."/>
            <person name="Probst A.J."/>
            <person name="Thomas B.C."/>
            <person name="Singh A."/>
            <person name="Wilkins M.J."/>
            <person name="Karaoz U."/>
            <person name="Brodie E.L."/>
            <person name="Williams K.H."/>
            <person name="Hubbard S.S."/>
            <person name="Banfield J.F."/>
        </authorList>
    </citation>
    <scope>NUCLEOTIDE SEQUENCE [LARGE SCALE GENOMIC DNA]</scope>
</reference>
<keyword evidence="2" id="KW-0963">Cytoplasm</keyword>
<dbReference type="GO" id="GO:0043024">
    <property type="term" value="F:ribosomal small subunit binding"/>
    <property type="evidence" value="ECO:0007669"/>
    <property type="project" value="TreeGrafter"/>
</dbReference>
<evidence type="ECO:0000256" key="2">
    <source>
        <dbReference type="HAMAP-Rule" id="MF_00003"/>
    </source>
</evidence>
<comment type="caution">
    <text evidence="3">The sequence shown here is derived from an EMBL/GenBank/DDBJ whole genome shotgun (WGS) entry which is preliminary data.</text>
</comment>
<keyword evidence="1 2" id="KW-0690">Ribosome biogenesis</keyword>
<dbReference type="Proteomes" id="UP000177310">
    <property type="component" value="Unassembled WGS sequence"/>
</dbReference>
<dbReference type="InterPro" id="IPR000238">
    <property type="entry name" value="RbfA"/>
</dbReference>
<dbReference type="STRING" id="1797542.A3J59_05090"/>
<dbReference type="AlphaFoldDB" id="A0A1G1YFN8"/>
<organism evidence="3 4">
    <name type="scientific">Candidatus Buchananbacteria bacterium RIFCSPHIGHO2_02_FULL_56_16</name>
    <dbReference type="NCBI Taxonomy" id="1797542"/>
    <lineage>
        <taxon>Bacteria</taxon>
        <taxon>Candidatus Buchananiibacteriota</taxon>
    </lineage>
</organism>
<dbReference type="InterPro" id="IPR023799">
    <property type="entry name" value="RbfA_dom_sf"/>
</dbReference>
<comment type="similarity">
    <text evidence="2">Belongs to the RbfA family.</text>
</comment>
<accession>A0A1G1YFN8</accession>
<sequence length="119" mass="13280">MAHRIEQINELIRHELTTLLLSEVEFPRDCLATVTFVTVSSDLRHAKVGISVLPLNRSGSVLATLRRNAGRLQFLLNKKLTVKPLPRLSFVIDDTEAKAAKVEAVINQAIEEIEPPTDQ</sequence>
<comment type="subunit">
    <text evidence="2">Monomer. Binds 30S ribosomal subunits, but not 50S ribosomal subunits or 70S ribosomes.</text>
</comment>
<dbReference type="GO" id="GO:0030490">
    <property type="term" value="P:maturation of SSU-rRNA"/>
    <property type="evidence" value="ECO:0007669"/>
    <property type="project" value="UniProtKB-UniRule"/>
</dbReference>
<dbReference type="PANTHER" id="PTHR33515:SF1">
    <property type="entry name" value="RIBOSOME-BINDING FACTOR A, CHLOROPLASTIC-RELATED"/>
    <property type="match status" value="1"/>
</dbReference>
<dbReference type="InterPro" id="IPR015946">
    <property type="entry name" value="KH_dom-like_a/b"/>
</dbReference>
<evidence type="ECO:0000313" key="4">
    <source>
        <dbReference type="Proteomes" id="UP000177310"/>
    </source>
</evidence>
<dbReference type="Gene3D" id="3.30.300.20">
    <property type="match status" value="1"/>
</dbReference>
<dbReference type="GO" id="GO:0005829">
    <property type="term" value="C:cytosol"/>
    <property type="evidence" value="ECO:0007669"/>
    <property type="project" value="TreeGrafter"/>
</dbReference>